<dbReference type="Pfam" id="PF02518">
    <property type="entry name" value="HATPase_c"/>
    <property type="match status" value="1"/>
</dbReference>
<feature type="domain" description="Histidine kinase" evidence="8">
    <location>
        <begin position="322"/>
        <end position="541"/>
    </location>
</feature>
<dbReference type="CDD" id="cd00082">
    <property type="entry name" value="HisKA"/>
    <property type="match status" value="1"/>
</dbReference>
<evidence type="ECO:0000256" key="6">
    <source>
        <dbReference type="ARBA" id="ARBA00023012"/>
    </source>
</evidence>
<keyword evidence="10" id="KW-1185">Reference proteome</keyword>
<keyword evidence="7" id="KW-0472">Membrane</keyword>
<dbReference type="Proteomes" id="UP000236654">
    <property type="component" value="Unassembled WGS sequence"/>
</dbReference>
<comment type="caution">
    <text evidence="9">The sequence shown here is derived from an EMBL/GenBank/DDBJ whole genome shotgun (WGS) entry which is preliminary data.</text>
</comment>
<dbReference type="InterPro" id="IPR003661">
    <property type="entry name" value="HisK_dim/P_dom"/>
</dbReference>
<name>A0A2I0R6V0_9FLAO</name>
<dbReference type="InterPro" id="IPR004358">
    <property type="entry name" value="Sig_transdc_His_kin-like_C"/>
</dbReference>
<dbReference type="GO" id="GO:0005886">
    <property type="term" value="C:plasma membrane"/>
    <property type="evidence" value="ECO:0007669"/>
    <property type="project" value="TreeGrafter"/>
</dbReference>
<dbReference type="SMART" id="SM00388">
    <property type="entry name" value="HisKA"/>
    <property type="match status" value="1"/>
</dbReference>
<dbReference type="PROSITE" id="PS50109">
    <property type="entry name" value="HIS_KIN"/>
    <property type="match status" value="1"/>
</dbReference>
<evidence type="ECO:0000256" key="1">
    <source>
        <dbReference type="ARBA" id="ARBA00000085"/>
    </source>
</evidence>
<keyword evidence="7" id="KW-0812">Transmembrane</keyword>
<dbReference type="Gene3D" id="1.10.287.130">
    <property type="match status" value="1"/>
</dbReference>
<evidence type="ECO:0000259" key="8">
    <source>
        <dbReference type="PROSITE" id="PS50109"/>
    </source>
</evidence>
<evidence type="ECO:0000256" key="2">
    <source>
        <dbReference type="ARBA" id="ARBA00012438"/>
    </source>
</evidence>
<proteinExistence type="predicted"/>
<dbReference type="OrthoDB" id="1933776at2"/>
<dbReference type="PANTHER" id="PTHR45453:SF1">
    <property type="entry name" value="PHOSPHATE REGULON SENSOR PROTEIN PHOR"/>
    <property type="match status" value="1"/>
</dbReference>
<evidence type="ECO:0000256" key="7">
    <source>
        <dbReference type="SAM" id="Phobius"/>
    </source>
</evidence>
<sequence>MKRIKLKHIVFLISSALIVLVFLQLYQAFQLYEKKSEELNNHIENVLSKVAIRHEKASDLQRYTSFFGSDFSGQYKKALKQEFQNLVPVRESVSITDTIIYENGTAVKYLQITGDSYDSLSHVSAKHSVLARDISELSSYIKKGTKNQSKDKDGDNDLAFQLDKRVINSLFKKSKYINDLMINAFRSSGNITPTDRVNLAFLDSMITKTFEIEDLATKFNYAIFDEQGDVVEFPTYTDRYNLNIDTQSSKQVRMFPGNIFDKELTLHVSFPQTNIVLFNEMWLTLLVSVLLISLVVLSFYVMFKTILNQKHLAEVKSDFISNMTHEFKTPISTISLACEAMSDSDMNQTEASNLSPFIKMIDEENKRLGGLVEQILKSAVLDKGDIKMKRDELELNEIVSQVVGKAKIRISNGEIQLDQAVGLLPFIGDPVHTNNLISNLVDNAIKYSKEEVLIKIKTEKLKNGDYKFIISDKGIGIKNDHLDKIFDKLYRVPTGNVHDVKGYGLGLNYVKAIVDLQGWKINVKSKYGEGTTFTLIIKNTQDHE</sequence>
<dbReference type="AlphaFoldDB" id="A0A2I0R6V0"/>
<evidence type="ECO:0000256" key="5">
    <source>
        <dbReference type="ARBA" id="ARBA00022777"/>
    </source>
</evidence>
<dbReference type="GO" id="GO:0004721">
    <property type="term" value="F:phosphoprotein phosphatase activity"/>
    <property type="evidence" value="ECO:0007669"/>
    <property type="project" value="TreeGrafter"/>
</dbReference>
<evidence type="ECO:0000313" key="10">
    <source>
        <dbReference type="Proteomes" id="UP000236654"/>
    </source>
</evidence>
<keyword evidence="3" id="KW-0597">Phosphoprotein</keyword>
<dbReference type="SMART" id="SM00387">
    <property type="entry name" value="HATPase_c"/>
    <property type="match status" value="1"/>
</dbReference>
<dbReference type="Gene3D" id="3.30.565.10">
    <property type="entry name" value="Histidine kinase-like ATPase, C-terminal domain"/>
    <property type="match status" value="1"/>
</dbReference>
<dbReference type="EMBL" id="PJNI01000001">
    <property type="protein sequence ID" value="PKR82297.1"/>
    <property type="molecule type" value="Genomic_DNA"/>
</dbReference>
<evidence type="ECO:0000256" key="4">
    <source>
        <dbReference type="ARBA" id="ARBA00022679"/>
    </source>
</evidence>
<dbReference type="Pfam" id="PF00512">
    <property type="entry name" value="HisKA"/>
    <property type="match status" value="1"/>
</dbReference>
<dbReference type="GO" id="GO:0016036">
    <property type="term" value="P:cellular response to phosphate starvation"/>
    <property type="evidence" value="ECO:0007669"/>
    <property type="project" value="TreeGrafter"/>
</dbReference>
<dbReference type="InterPro" id="IPR036890">
    <property type="entry name" value="HATPase_C_sf"/>
</dbReference>
<evidence type="ECO:0000313" key="9">
    <source>
        <dbReference type="EMBL" id="PKR82297.1"/>
    </source>
</evidence>
<evidence type="ECO:0000256" key="3">
    <source>
        <dbReference type="ARBA" id="ARBA00022553"/>
    </source>
</evidence>
<dbReference type="EC" id="2.7.13.3" evidence="2"/>
<dbReference type="InterPro" id="IPR036097">
    <property type="entry name" value="HisK_dim/P_sf"/>
</dbReference>
<keyword evidence="6" id="KW-0902">Two-component regulatory system</keyword>
<dbReference type="PRINTS" id="PR00344">
    <property type="entry name" value="BCTRLSENSOR"/>
</dbReference>
<gene>
    <name evidence="9" type="ORF">CW751_02905</name>
</gene>
<dbReference type="GO" id="GO:0000155">
    <property type="term" value="F:phosphorelay sensor kinase activity"/>
    <property type="evidence" value="ECO:0007669"/>
    <property type="project" value="InterPro"/>
</dbReference>
<feature type="transmembrane region" description="Helical" evidence="7">
    <location>
        <begin position="9"/>
        <end position="29"/>
    </location>
</feature>
<dbReference type="InterPro" id="IPR050351">
    <property type="entry name" value="BphY/WalK/GraS-like"/>
</dbReference>
<dbReference type="RefSeq" id="WP_101333481.1">
    <property type="nucleotide sequence ID" value="NZ_PJNI01000001.1"/>
</dbReference>
<organism evidence="9 10">
    <name type="scientific">Brumimicrobium salinarum</name>
    <dbReference type="NCBI Taxonomy" id="2058658"/>
    <lineage>
        <taxon>Bacteria</taxon>
        <taxon>Pseudomonadati</taxon>
        <taxon>Bacteroidota</taxon>
        <taxon>Flavobacteriia</taxon>
        <taxon>Flavobacteriales</taxon>
        <taxon>Crocinitomicaceae</taxon>
        <taxon>Brumimicrobium</taxon>
    </lineage>
</organism>
<dbReference type="SUPFAM" id="SSF55874">
    <property type="entry name" value="ATPase domain of HSP90 chaperone/DNA topoisomerase II/histidine kinase"/>
    <property type="match status" value="1"/>
</dbReference>
<dbReference type="SUPFAM" id="SSF47384">
    <property type="entry name" value="Homodimeric domain of signal transducing histidine kinase"/>
    <property type="match status" value="1"/>
</dbReference>
<keyword evidence="4" id="KW-0808">Transferase</keyword>
<feature type="transmembrane region" description="Helical" evidence="7">
    <location>
        <begin position="281"/>
        <end position="303"/>
    </location>
</feature>
<reference evidence="9 10" key="1">
    <citation type="submission" date="2017-12" db="EMBL/GenBank/DDBJ databases">
        <title>The draft genome sequence of Brumimicrobium saltpan LHR20.</title>
        <authorList>
            <person name="Do Z.-J."/>
            <person name="Luo H.-R."/>
        </authorList>
    </citation>
    <scope>NUCLEOTIDE SEQUENCE [LARGE SCALE GENOMIC DNA]</scope>
    <source>
        <strain evidence="9 10">LHR20</strain>
    </source>
</reference>
<protein>
    <recommendedName>
        <fullName evidence="2">histidine kinase</fullName>
        <ecNumber evidence="2">2.7.13.3</ecNumber>
    </recommendedName>
</protein>
<comment type="catalytic activity">
    <reaction evidence="1">
        <text>ATP + protein L-histidine = ADP + protein N-phospho-L-histidine.</text>
        <dbReference type="EC" id="2.7.13.3"/>
    </reaction>
</comment>
<dbReference type="InterPro" id="IPR003594">
    <property type="entry name" value="HATPase_dom"/>
</dbReference>
<dbReference type="PANTHER" id="PTHR45453">
    <property type="entry name" value="PHOSPHATE REGULON SENSOR PROTEIN PHOR"/>
    <property type="match status" value="1"/>
</dbReference>
<keyword evidence="5" id="KW-0418">Kinase</keyword>
<keyword evidence="7" id="KW-1133">Transmembrane helix</keyword>
<dbReference type="InterPro" id="IPR005467">
    <property type="entry name" value="His_kinase_dom"/>
</dbReference>
<accession>A0A2I0R6V0</accession>